<dbReference type="PANTHER" id="PTHR34388:SF1">
    <property type="entry name" value="DNA POLYMERASE III SUBUNIT DELTA"/>
    <property type="match status" value="1"/>
</dbReference>
<proteinExistence type="inferred from homology"/>
<evidence type="ECO:0000259" key="9">
    <source>
        <dbReference type="Pfam" id="PF06144"/>
    </source>
</evidence>
<dbReference type="CDD" id="cd18138">
    <property type="entry name" value="HLD_clamp_pol_III_delta"/>
    <property type="match status" value="1"/>
</dbReference>
<evidence type="ECO:0000313" key="11">
    <source>
        <dbReference type="EMBL" id="MDN4120868.1"/>
    </source>
</evidence>
<keyword evidence="12" id="KW-1185">Reference proteome</keyword>
<accession>A0ABT8EHV5</accession>
<dbReference type="NCBIfam" id="TIGR01128">
    <property type="entry name" value="holA"/>
    <property type="match status" value="1"/>
</dbReference>
<dbReference type="InterPro" id="IPR032780">
    <property type="entry name" value="DNA_pol3_delt_C"/>
</dbReference>
<feature type="domain" description="DNA polymerase III subunit delta C-terminal" evidence="10">
    <location>
        <begin position="224"/>
        <end position="343"/>
    </location>
</feature>
<evidence type="ECO:0000313" key="12">
    <source>
        <dbReference type="Proteomes" id="UP001168613"/>
    </source>
</evidence>
<evidence type="ECO:0000256" key="5">
    <source>
        <dbReference type="ARBA" id="ARBA00022705"/>
    </source>
</evidence>
<comment type="catalytic activity">
    <reaction evidence="8">
        <text>DNA(n) + a 2'-deoxyribonucleoside 5'-triphosphate = DNA(n+1) + diphosphate</text>
        <dbReference type="Rhea" id="RHEA:22508"/>
        <dbReference type="Rhea" id="RHEA-COMP:17339"/>
        <dbReference type="Rhea" id="RHEA-COMP:17340"/>
        <dbReference type="ChEBI" id="CHEBI:33019"/>
        <dbReference type="ChEBI" id="CHEBI:61560"/>
        <dbReference type="ChEBI" id="CHEBI:173112"/>
        <dbReference type="EC" id="2.7.7.7"/>
    </reaction>
</comment>
<comment type="similarity">
    <text evidence="7">Belongs to the DNA polymerase HolA subunit family.</text>
</comment>
<organism evidence="11 12">
    <name type="scientific">Alcaligenes endophyticus</name>
    <dbReference type="NCBI Taxonomy" id="1929088"/>
    <lineage>
        <taxon>Bacteria</taxon>
        <taxon>Pseudomonadati</taxon>
        <taxon>Pseudomonadota</taxon>
        <taxon>Betaproteobacteria</taxon>
        <taxon>Burkholderiales</taxon>
        <taxon>Alcaligenaceae</taxon>
        <taxon>Alcaligenes</taxon>
    </lineage>
</organism>
<feature type="domain" description="DNA polymerase III delta N-terminal" evidence="9">
    <location>
        <begin position="26"/>
        <end position="148"/>
    </location>
</feature>
<keyword evidence="4 11" id="KW-0548">Nucleotidyltransferase</keyword>
<keyword evidence="3 11" id="KW-0808">Transferase</keyword>
<dbReference type="SUPFAM" id="SSF52540">
    <property type="entry name" value="P-loop containing nucleoside triphosphate hydrolases"/>
    <property type="match status" value="1"/>
</dbReference>
<evidence type="ECO:0000256" key="7">
    <source>
        <dbReference type="ARBA" id="ARBA00034754"/>
    </source>
</evidence>
<dbReference type="Pfam" id="PF06144">
    <property type="entry name" value="DNA_pol3_delta"/>
    <property type="match status" value="1"/>
</dbReference>
<dbReference type="RefSeq" id="WP_266125037.1">
    <property type="nucleotide sequence ID" value="NZ_JAJHNU010000001.1"/>
</dbReference>
<dbReference type="Gene3D" id="1.20.272.10">
    <property type="match status" value="1"/>
</dbReference>
<dbReference type="InterPro" id="IPR008921">
    <property type="entry name" value="DNA_pol3_clamp-load_cplx_C"/>
</dbReference>
<dbReference type="InterPro" id="IPR005790">
    <property type="entry name" value="DNA_polIII_delta"/>
</dbReference>
<dbReference type="InterPro" id="IPR027417">
    <property type="entry name" value="P-loop_NTPase"/>
</dbReference>
<evidence type="ECO:0000256" key="2">
    <source>
        <dbReference type="ARBA" id="ARBA00017703"/>
    </source>
</evidence>
<evidence type="ECO:0000256" key="6">
    <source>
        <dbReference type="ARBA" id="ARBA00022932"/>
    </source>
</evidence>
<gene>
    <name evidence="11" type="primary">holA</name>
    <name evidence="11" type="ORF">LMS43_06180</name>
</gene>
<keyword evidence="5" id="KW-0235">DNA replication</keyword>
<dbReference type="PANTHER" id="PTHR34388">
    <property type="entry name" value="DNA POLYMERASE III SUBUNIT DELTA"/>
    <property type="match status" value="1"/>
</dbReference>
<dbReference type="InterPro" id="IPR010372">
    <property type="entry name" value="DNA_pol3_delta_N"/>
</dbReference>
<dbReference type="Gene3D" id="1.10.8.60">
    <property type="match status" value="1"/>
</dbReference>
<dbReference type="Pfam" id="PF14840">
    <property type="entry name" value="DNA_pol3_delt_C"/>
    <property type="match status" value="1"/>
</dbReference>
<evidence type="ECO:0000256" key="4">
    <source>
        <dbReference type="ARBA" id="ARBA00022695"/>
    </source>
</evidence>
<evidence type="ECO:0000259" key="10">
    <source>
        <dbReference type="Pfam" id="PF14840"/>
    </source>
</evidence>
<keyword evidence="6" id="KW-0239">DNA-directed DNA polymerase</keyword>
<dbReference type="EMBL" id="JAJHNU010000001">
    <property type="protein sequence ID" value="MDN4120868.1"/>
    <property type="molecule type" value="Genomic_DNA"/>
</dbReference>
<comment type="caution">
    <text evidence="11">The sequence shown here is derived from an EMBL/GenBank/DDBJ whole genome shotgun (WGS) entry which is preliminary data.</text>
</comment>
<dbReference type="EC" id="2.7.7.7" evidence="1"/>
<dbReference type="SUPFAM" id="SSF48019">
    <property type="entry name" value="post-AAA+ oligomerization domain-like"/>
    <property type="match status" value="1"/>
</dbReference>
<name>A0ABT8EHV5_9BURK</name>
<evidence type="ECO:0000256" key="3">
    <source>
        <dbReference type="ARBA" id="ARBA00022679"/>
    </source>
</evidence>
<dbReference type="GO" id="GO:0003887">
    <property type="term" value="F:DNA-directed DNA polymerase activity"/>
    <property type="evidence" value="ECO:0007669"/>
    <property type="project" value="UniProtKB-EC"/>
</dbReference>
<sequence>MKRKLDHEHLIQELQNPQLASLAPLYVISGDEPLLLVEACDALRAAATRLSYLERQRFTLDARSDWSAVLGSTQNVSLFGDKRLVDLSLPGGKPGKIGADTLIQLANMAAQNQLIDTTVILQLPRIDRATKNTKWCQALEQAACWTEVATVGRPALAHWIAQRLTRQAQSLESPSLEWMSDKVEGNLLAAFQEIQKLALIYPPGPISQEQLEHAVLNVARYSIFDLRDAMMSGQAARTLNILDGLQAEGETPILVLWAIGEEVRLLARLAQAQAKRQDISGLLRQFRVFGPREQLLRRALQNIPVSAWYPAIQHLHDLDKLIKGLKPDGKLADPWEELRRLSLRIAVLTQGRAKAA</sequence>
<dbReference type="Proteomes" id="UP001168613">
    <property type="component" value="Unassembled WGS sequence"/>
</dbReference>
<evidence type="ECO:0000256" key="8">
    <source>
        <dbReference type="ARBA" id="ARBA00049244"/>
    </source>
</evidence>
<dbReference type="Gene3D" id="3.40.50.300">
    <property type="entry name" value="P-loop containing nucleotide triphosphate hydrolases"/>
    <property type="match status" value="1"/>
</dbReference>
<evidence type="ECO:0000256" key="1">
    <source>
        <dbReference type="ARBA" id="ARBA00012417"/>
    </source>
</evidence>
<reference evidence="11" key="1">
    <citation type="submission" date="2021-11" db="EMBL/GenBank/DDBJ databases">
        <title>Draft genome sequence of Alcaligenes endophyticus type strain CCUG 75668T.</title>
        <authorList>
            <person name="Salva-Serra F."/>
            <person name="Duran R.E."/>
            <person name="Seeger M."/>
            <person name="Moore E.R.B."/>
            <person name="Jaen-Luchoro D."/>
        </authorList>
    </citation>
    <scope>NUCLEOTIDE SEQUENCE</scope>
    <source>
        <strain evidence="11">CCUG 75668</strain>
    </source>
</reference>
<protein>
    <recommendedName>
        <fullName evidence="2">DNA polymerase III subunit delta</fullName>
        <ecNumber evidence="1">2.7.7.7</ecNumber>
    </recommendedName>
</protein>